<sequence length="87" mass="10347">MDINNKTRIHWACRRGMRELDIAIMPFFENDYDSLPDTDKQVFIRLLACEDPQLYRWLMNQAIPEEADMARMIKMIQKKNAERSALA</sequence>
<dbReference type="InterPro" id="IPR005631">
    <property type="entry name" value="SDH"/>
</dbReference>
<dbReference type="FunFam" id="1.10.150.250:FF:000001">
    <property type="entry name" value="FAD assembly factor SdhE"/>
    <property type="match status" value="1"/>
</dbReference>
<keyword evidence="7" id="KW-1185">Reference proteome</keyword>
<evidence type="ECO:0000256" key="3">
    <source>
        <dbReference type="ARBA" id="ARBA00019418"/>
    </source>
</evidence>
<dbReference type="PANTHER" id="PTHR39585:SF1">
    <property type="entry name" value="FAD ASSEMBLY FACTOR SDHE"/>
    <property type="match status" value="1"/>
</dbReference>
<evidence type="ECO:0000313" key="6">
    <source>
        <dbReference type="EMBL" id="AWH89372.1"/>
    </source>
</evidence>
<proteinExistence type="inferred from homology"/>
<comment type="subcellular location">
    <subcellularLocation>
        <location evidence="1">Cytoplasm</location>
    </subcellularLocation>
</comment>
<dbReference type="OrthoDB" id="9180899at2"/>
<organism evidence="6 7">
    <name type="scientific">Limnobaculum parvum</name>
    <dbReference type="NCBI Taxonomy" id="2172103"/>
    <lineage>
        <taxon>Bacteria</taxon>
        <taxon>Pseudomonadati</taxon>
        <taxon>Pseudomonadota</taxon>
        <taxon>Gammaproteobacteria</taxon>
        <taxon>Enterobacterales</taxon>
        <taxon>Budviciaceae</taxon>
        <taxon>Limnobaculum</taxon>
    </lineage>
</organism>
<evidence type="ECO:0000313" key="7">
    <source>
        <dbReference type="Proteomes" id="UP000244908"/>
    </source>
</evidence>
<dbReference type="Pfam" id="PF03937">
    <property type="entry name" value="Sdh5"/>
    <property type="match status" value="1"/>
</dbReference>
<gene>
    <name evidence="6" type="ORF">HYN51_12930</name>
</gene>
<dbReference type="RefSeq" id="WP_108901420.1">
    <property type="nucleotide sequence ID" value="NZ_CP029185.2"/>
</dbReference>
<dbReference type="PANTHER" id="PTHR39585">
    <property type="entry name" value="FAD ASSEMBLY FACTOR SDHE"/>
    <property type="match status" value="1"/>
</dbReference>
<dbReference type="NCBIfam" id="NF008130">
    <property type="entry name" value="PRK10878.1"/>
    <property type="match status" value="1"/>
</dbReference>
<dbReference type="Gene3D" id="1.10.150.250">
    <property type="entry name" value="Flavinator of succinate dehydrogenase"/>
    <property type="match status" value="1"/>
</dbReference>
<accession>A0A2Y9U0M6</accession>
<reference evidence="6 7" key="1">
    <citation type="journal article" date="2019" name="Int. J. Syst. Evol. Microbiol.">
        <title>Limnobaculum parvum gen. nov., sp. nov., isolated from a freshwater lake.</title>
        <authorList>
            <person name="Baek C."/>
            <person name="Shin S.K."/>
            <person name="Yi H."/>
        </authorList>
    </citation>
    <scope>NUCLEOTIDE SEQUENCE [LARGE SCALE GENOMIC DNA]</scope>
    <source>
        <strain evidence="6 7">HYN0051</strain>
    </source>
</reference>
<dbReference type="GO" id="GO:0034552">
    <property type="term" value="P:respiratory chain complex II assembly"/>
    <property type="evidence" value="ECO:0007669"/>
    <property type="project" value="UniProtKB-ARBA"/>
</dbReference>
<dbReference type="Proteomes" id="UP000244908">
    <property type="component" value="Chromosome"/>
</dbReference>
<name>A0A2Y9U0M6_9GAMM</name>
<evidence type="ECO:0000256" key="2">
    <source>
        <dbReference type="ARBA" id="ARBA00008571"/>
    </source>
</evidence>
<dbReference type="SUPFAM" id="SSF109910">
    <property type="entry name" value="YgfY-like"/>
    <property type="match status" value="1"/>
</dbReference>
<evidence type="ECO:0000256" key="1">
    <source>
        <dbReference type="ARBA" id="ARBA00004496"/>
    </source>
</evidence>
<dbReference type="KEGG" id="lpv:HYN51_12930"/>
<dbReference type="GO" id="GO:0006105">
    <property type="term" value="P:succinate metabolic process"/>
    <property type="evidence" value="ECO:0007669"/>
    <property type="project" value="TreeGrafter"/>
</dbReference>
<keyword evidence="5" id="KW-0143">Chaperone</keyword>
<evidence type="ECO:0000256" key="5">
    <source>
        <dbReference type="ARBA" id="ARBA00023186"/>
    </source>
</evidence>
<comment type="similarity">
    <text evidence="2">Belongs to the SdhE FAD assembly factor family.</text>
</comment>
<dbReference type="EMBL" id="CP029185">
    <property type="protein sequence ID" value="AWH89372.1"/>
    <property type="molecule type" value="Genomic_DNA"/>
</dbReference>
<protein>
    <recommendedName>
        <fullName evidence="3">FAD assembly factor SdhE</fullName>
    </recommendedName>
</protein>
<evidence type="ECO:0000256" key="4">
    <source>
        <dbReference type="ARBA" id="ARBA00022490"/>
    </source>
</evidence>
<dbReference type="InterPro" id="IPR050531">
    <property type="entry name" value="SdhE_FAD_assembly_factor"/>
</dbReference>
<dbReference type="InterPro" id="IPR036714">
    <property type="entry name" value="SDH_sf"/>
</dbReference>
<dbReference type="GO" id="GO:0005737">
    <property type="term" value="C:cytoplasm"/>
    <property type="evidence" value="ECO:0007669"/>
    <property type="project" value="UniProtKB-SubCell"/>
</dbReference>
<keyword evidence="4" id="KW-0963">Cytoplasm</keyword>
<dbReference type="AlphaFoldDB" id="A0A2Y9U0M6"/>